<evidence type="ECO:0000256" key="6">
    <source>
        <dbReference type="ARBA" id="ARBA00022840"/>
    </source>
</evidence>
<dbReference type="PANTHER" id="PTHR24418">
    <property type="entry name" value="TYROSINE-PROTEIN KINASE"/>
    <property type="match status" value="1"/>
</dbReference>
<dbReference type="SMART" id="SM00326">
    <property type="entry name" value="SH3"/>
    <property type="match status" value="1"/>
</dbReference>
<comment type="caution">
    <text evidence="12">The sequence shown here is derived from an EMBL/GenBank/DDBJ whole genome shotgun (WGS) entry which is preliminary data.</text>
</comment>
<evidence type="ECO:0000313" key="13">
    <source>
        <dbReference type="Proteomes" id="UP001176940"/>
    </source>
</evidence>
<evidence type="ECO:0000256" key="7">
    <source>
        <dbReference type="ARBA" id="ARBA00023137"/>
    </source>
</evidence>
<protein>
    <recommendedName>
        <fullName evidence="1">non-specific protein-tyrosine kinase</fullName>
        <ecNumber evidence="1">2.7.10.2</ecNumber>
    </recommendedName>
</protein>
<accession>A0ABN9M7J9</accession>
<keyword evidence="13" id="KW-1185">Reference proteome</keyword>
<feature type="compositionally biased region" description="Basic residues" evidence="9">
    <location>
        <begin position="137"/>
        <end position="153"/>
    </location>
</feature>
<feature type="domain" description="Protein kinase" evidence="11">
    <location>
        <begin position="1"/>
        <end position="194"/>
    </location>
</feature>
<evidence type="ECO:0000256" key="5">
    <source>
        <dbReference type="ARBA" id="ARBA00022777"/>
    </source>
</evidence>
<dbReference type="Pfam" id="PF07653">
    <property type="entry name" value="SH3_2"/>
    <property type="match status" value="1"/>
</dbReference>
<dbReference type="SUPFAM" id="SSF50044">
    <property type="entry name" value="SH3-domain"/>
    <property type="match status" value="1"/>
</dbReference>
<keyword evidence="6" id="KW-0067">ATP-binding</keyword>
<keyword evidence="5" id="KW-0418">Kinase</keyword>
<evidence type="ECO:0000256" key="2">
    <source>
        <dbReference type="ARBA" id="ARBA00022443"/>
    </source>
</evidence>
<dbReference type="PROSITE" id="PS50011">
    <property type="entry name" value="PROTEIN_KINASE_DOM"/>
    <property type="match status" value="1"/>
</dbReference>
<dbReference type="EMBL" id="CAUEEQ010044920">
    <property type="protein sequence ID" value="CAJ0958184.1"/>
    <property type="molecule type" value="Genomic_DNA"/>
</dbReference>
<dbReference type="InterPro" id="IPR050198">
    <property type="entry name" value="Non-receptor_tyrosine_kinases"/>
</dbReference>
<dbReference type="EC" id="2.7.10.2" evidence="1"/>
<reference evidence="12" key="1">
    <citation type="submission" date="2023-07" db="EMBL/GenBank/DDBJ databases">
        <authorList>
            <person name="Stuckert A."/>
        </authorList>
    </citation>
    <scope>NUCLEOTIDE SEQUENCE</scope>
</reference>
<dbReference type="Pfam" id="PF07714">
    <property type="entry name" value="PK_Tyr_Ser-Thr"/>
    <property type="match status" value="1"/>
</dbReference>
<evidence type="ECO:0000256" key="9">
    <source>
        <dbReference type="SAM" id="MobiDB-lite"/>
    </source>
</evidence>
<evidence type="ECO:0000256" key="4">
    <source>
        <dbReference type="ARBA" id="ARBA00022741"/>
    </source>
</evidence>
<sequence length="194" mass="21480">MSSEEVVKIGDFGLMRALNGHNDHYIMSAHRKIPFAWCSPESLKIGTFSHPSDVWMFGVTLWEMFSYGQEPWMGLSGRQVRMAEVRVLQDIADPSLLRLNSGDTVTVIDGGSDSQMWRGQNRHTLKTGLFPSSVVGPRRHGSGAELRHRRRNRGKDAARRGGAGGGVGGGVKLLHMQRLSKSLESLSDFHRALV</sequence>
<dbReference type="Gene3D" id="1.10.510.10">
    <property type="entry name" value="Transferase(Phosphotransferase) domain 1"/>
    <property type="match status" value="1"/>
</dbReference>
<evidence type="ECO:0000256" key="1">
    <source>
        <dbReference type="ARBA" id="ARBA00011903"/>
    </source>
</evidence>
<dbReference type="InterPro" id="IPR001452">
    <property type="entry name" value="SH3_domain"/>
</dbReference>
<organism evidence="12 13">
    <name type="scientific">Ranitomeya imitator</name>
    <name type="common">mimic poison frog</name>
    <dbReference type="NCBI Taxonomy" id="111125"/>
    <lineage>
        <taxon>Eukaryota</taxon>
        <taxon>Metazoa</taxon>
        <taxon>Chordata</taxon>
        <taxon>Craniata</taxon>
        <taxon>Vertebrata</taxon>
        <taxon>Euteleostomi</taxon>
        <taxon>Amphibia</taxon>
        <taxon>Batrachia</taxon>
        <taxon>Anura</taxon>
        <taxon>Neobatrachia</taxon>
        <taxon>Hyloidea</taxon>
        <taxon>Dendrobatidae</taxon>
        <taxon>Dendrobatinae</taxon>
        <taxon>Ranitomeya</taxon>
    </lineage>
</organism>
<dbReference type="InterPro" id="IPR000719">
    <property type="entry name" value="Prot_kinase_dom"/>
</dbReference>
<evidence type="ECO:0000313" key="12">
    <source>
        <dbReference type="EMBL" id="CAJ0958184.1"/>
    </source>
</evidence>
<keyword evidence="7" id="KW-0829">Tyrosine-protein kinase</keyword>
<dbReference type="InterPro" id="IPR011009">
    <property type="entry name" value="Kinase-like_dom_sf"/>
</dbReference>
<gene>
    <name evidence="12" type="ORF">RIMI_LOCUS16225684</name>
</gene>
<feature type="compositionally biased region" description="Gly residues" evidence="9">
    <location>
        <begin position="161"/>
        <end position="170"/>
    </location>
</feature>
<dbReference type="SUPFAM" id="SSF56112">
    <property type="entry name" value="Protein kinase-like (PK-like)"/>
    <property type="match status" value="1"/>
</dbReference>
<dbReference type="InterPro" id="IPR020635">
    <property type="entry name" value="Tyr_kinase_cat_dom"/>
</dbReference>
<feature type="region of interest" description="Disordered" evidence="9">
    <location>
        <begin position="137"/>
        <end position="170"/>
    </location>
</feature>
<keyword evidence="2 8" id="KW-0728">SH3 domain</keyword>
<evidence type="ECO:0000259" key="11">
    <source>
        <dbReference type="PROSITE" id="PS50011"/>
    </source>
</evidence>
<proteinExistence type="predicted"/>
<dbReference type="PROSITE" id="PS50002">
    <property type="entry name" value="SH3"/>
    <property type="match status" value="1"/>
</dbReference>
<dbReference type="InterPro" id="IPR036028">
    <property type="entry name" value="SH3-like_dom_sf"/>
</dbReference>
<evidence type="ECO:0000256" key="3">
    <source>
        <dbReference type="ARBA" id="ARBA00022679"/>
    </source>
</evidence>
<feature type="domain" description="SH3" evidence="10">
    <location>
        <begin position="80"/>
        <end position="140"/>
    </location>
</feature>
<keyword evidence="3" id="KW-0808">Transferase</keyword>
<evidence type="ECO:0000256" key="8">
    <source>
        <dbReference type="PROSITE-ProRule" id="PRU00192"/>
    </source>
</evidence>
<keyword evidence="4" id="KW-0547">Nucleotide-binding</keyword>
<dbReference type="Proteomes" id="UP001176940">
    <property type="component" value="Unassembled WGS sequence"/>
</dbReference>
<dbReference type="SMART" id="SM00219">
    <property type="entry name" value="TyrKc"/>
    <property type="match status" value="1"/>
</dbReference>
<name>A0ABN9M7J9_9NEOB</name>
<evidence type="ECO:0000259" key="10">
    <source>
        <dbReference type="PROSITE" id="PS50002"/>
    </source>
</evidence>
<dbReference type="InterPro" id="IPR001245">
    <property type="entry name" value="Ser-Thr/Tyr_kinase_cat_dom"/>
</dbReference>